<keyword evidence="3" id="KW-0804">Transcription</keyword>
<evidence type="ECO:0000313" key="7">
    <source>
        <dbReference type="Proteomes" id="UP001236014"/>
    </source>
</evidence>
<evidence type="ECO:0000256" key="4">
    <source>
        <dbReference type="PROSITE-ProRule" id="PRU00335"/>
    </source>
</evidence>
<dbReference type="InterPro" id="IPR009057">
    <property type="entry name" value="Homeodomain-like_sf"/>
</dbReference>
<dbReference type="GO" id="GO:0003700">
    <property type="term" value="F:DNA-binding transcription factor activity"/>
    <property type="evidence" value="ECO:0007669"/>
    <property type="project" value="TreeGrafter"/>
</dbReference>
<sequence length="203" mass="21185">MPPQPLRADAARNARRIVDAAYSVFAAGGVTVPMEEIAAAAGVGVATLYRRFPHKQDLVRAVLEARFDEVIAPVLSRAASLGDPREGVYAALEAAVSLAAAEQPLFAAANNVGALTMDLAWRFFSPVAALVAAGQTSGAFRADLVPDDIPRLVLMLVGTLPSFPAEASEGWRRYLDLLMDALVPAGASGLAPASAVADHTPRI</sequence>
<accession>A0A9Y2IL71</accession>
<evidence type="ECO:0000259" key="5">
    <source>
        <dbReference type="PROSITE" id="PS50977"/>
    </source>
</evidence>
<feature type="DNA-binding region" description="H-T-H motif" evidence="4">
    <location>
        <begin position="33"/>
        <end position="52"/>
    </location>
</feature>
<evidence type="ECO:0000256" key="1">
    <source>
        <dbReference type="ARBA" id="ARBA00023015"/>
    </source>
</evidence>
<dbReference type="InterPro" id="IPR050109">
    <property type="entry name" value="HTH-type_TetR-like_transc_reg"/>
</dbReference>
<dbReference type="RefSeq" id="WP_285972423.1">
    <property type="nucleotide sequence ID" value="NZ_CP127294.1"/>
</dbReference>
<dbReference type="PRINTS" id="PR00455">
    <property type="entry name" value="HTHTETR"/>
</dbReference>
<dbReference type="PROSITE" id="PS50977">
    <property type="entry name" value="HTH_TETR_2"/>
    <property type="match status" value="1"/>
</dbReference>
<dbReference type="GO" id="GO:0000976">
    <property type="term" value="F:transcription cis-regulatory region binding"/>
    <property type="evidence" value="ECO:0007669"/>
    <property type="project" value="TreeGrafter"/>
</dbReference>
<dbReference type="InterPro" id="IPR001647">
    <property type="entry name" value="HTH_TetR"/>
</dbReference>
<evidence type="ECO:0000256" key="2">
    <source>
        <dbReference type="ARBA" id="ARBA00023125"/>
    </source>
</evidence>
<dbReference type="InterPro" id="IPR036271">
    <property type="entry name" value="Tet_transcr_reg_TetR-rel_C_sf"/>
</dbReference>
<dbReference type="KEGG" id="acab:QRX50_14320"/>
<reference evidence="6 7" key="1">
    <citation type="submission" date="2023-06" db="EMBL/GenBank/DDBJ databases">
        <authorList>
            <person name="Oyuntsetseg B."/>
            <person name="Kim S.B."/>
        </authorList>
    </citation>
    <scope>NUCLEOTIDE SEQUENCE [LARGE SCALE GENOMIC DNA]</scope>
    <source>
        <strain evidence="6 7">2-15</strain>
    </source>
</reference>
<evidence type="ECO:0000256" key="3">
    <source>
        <dbReference type="ARBA" id="ARBA00023163"/>
    </source>
</evidence>
<dbReference type="Pfam" id="PF00440">
    <property type="entry name" value="TetR_N"/>
    <property type="match status" value="1"/>
</dbReference>
<feature type="domain" description="HTH tetR-type" evidence="5">
    <location>
        <begin position="11"/>
        <end position="70"/>
    </location>
</feature>
<keyword evidence="1" id="KW-0805">Transcription regulation</keyword>
<dbReference type="PANTHER" id="PTHR30055:SF234">
    <property type="entry name" value="HTH-TYPE TRANSCRIPTIONAL REGULATOR BETI"/>
    <property type="match status" value="1"/>
</dbReference>
<organism evidence="6 7">
    <name type="scientific">Amycolatopsis carbonis</name>
    <dbReference type="NCBI Taxonomy" id="715471"/>
    <lineage>
        <taxon>Bacteria</taxon>
        <taxon>Bacillati</taxon>
        <taxon>Actinomycetota</taxon>
        <taxon>Actinomycetes</taxon>
        <taxon>Pseudonocardiales</taxon>
        <taxon>Pseudonocardiaceae</taxon>
        <taxon>Amycolatopsis</taxon>
    </lineage>
</organism>
<name>A0A9Y2IL71_9PSEU</name>
<dbReference type="Gene3D" id="1.10.357.10">
    <property type="entry name" value="Tetracycline Repressor, domain 2"/>
    <property type="match status" value="1"/>
</dbReference>
<dbReference type="SUPFAM" id="SSF46689">
    <property type="entry name" value="Homeodomain-like"/>
    <property type="match status" value="1"/>
</dbReference>
<dbReference type="SUPFAM" id="SSF48498">
    <property type="entry name" value="Tetracyclin repressor-like, C-terminal domain"/>
    <property type="match status" value="1"/>
</dbReference>
<keyword evidence="2 4" id="KW-0238">DNA-binding</keyword>
<dbReference type="EMBL" id="CP127294">
    <property type="protein sequence ID" value="WIX81842.1"/>
    <property type="molecule type" value="Genomic_DNA"/>
</dbReference>
<dbReference type="AlphaFoldDB" id="A0A9Y2IL71"/>
<dbReference type="PANTHER" id="PTHR30055">
    <property type="entry name" value="HTH-TYPE TRANSCRIPTIONAL REGULATOR RUTR"/>
    <property type="match status" value="1"/>
</dbReference>
<gene>
    <name evidence="6" type="ORF">QRX50_14320</name>
</gene>
<evidence type="ECO:0000313" key="6">
    <source>
        <dbReference type="EMBL" id="WIX81842.1"/>
    </source>
</evidence>
<dbReference type="Proteomes" id="UP001236014">
    <property type="component" value="Chromosome"/>
</dbReference>
<proteinExistence type="predicted"/>
<keyword evidence="7" id="KW-1185">Reference proteome</keyword>
<protein>
    <submittedName>
        <fullName evidence="6">TetR family transcriptional regulator</fullName>
    </submittedName>
</protein>